<comment type="caution">
    <text evidence="2">The sequence shown here is derived from an EMBL/GenBank/DDBJ whole genome shotgun (WGS) entry which is preliminary data.</text>
</comment>
<reference evidence="2 3" key="1">
    <citation type="journal article" date="2024" name="BMC Genomics">
        <title>De novo assembly and annotation of Popillia japonica's genome with initial clues to its potential as an invasive pest.</title>
        <authorList>
            <person name="Cucini C."/>
            <person name="Boschi S."/>
            <person name="Funari R."/>
            <person name="Cardaioli E."/>
            <person name="Iannotti N."/>
            <person name="Marturano G."/>
            <person name="Paoli F."/>
            <person name="Bruttini M."/>
            <person name="Carapelli A."/>
            <person name="Frati F."/>
            <person name="Nardi F."/>
        </authorList>
    </citation>
    <scope>NUCLEOTIDE SEQUENCE [LARGE SCALE GENOMIC DNA]</scope>
    <source>
        <strain evidence="2">DMR45628</strain>
    </source>
</reference>
<dbReference type="InterPro" id="IPR001254">
    <property type="entry name" value="Trypsin_dom"/>
</dbReference>
<evidence type="ECO:0000313" key="3">
    <source>
        <dbReference type="Proteomes" id="UP001458880"/>
    </source>
</evidence>
<dbReference type="Proteomes" id="UP001458880">
    <property type="component" value="Unassembled WGS sequence"/>
</dbReference>
<evidence type="ECO:0000313" key="2">
    <source>
        <dbReference type="EMBL" id="KAK9717601.1"/>
    </source>
</evidence>
<organism evidence="2 3">
    <name type="scientific">Popillia japonica</name>
    <name type="common">Japanese beetle</name>
    <dbReference type="NCBI Taxonomy" id="7064"/>
    <lineage>
        <taxon>Eukaryota</taxon>
        <taxon>Metazoa</taxon>
        <taxon>Ecdysozoa</taxon>
        <taxon>Arthropoda</taxon>
        <taxon>Hexapoda</taxon>
        <taxon>Insecta</taxon>
        <taxon>Pterygota</taxon>
        <taxon>Neoptera</taxon>
        <taxon>Endopterygota</taxon>
        <taxon>Coleoptera</taxon>
        <taxon>Polyphaga</taxon>
        <taxon>Scarabaeiformia</taxon>
        <taxon>Scarabaeidae</taxon>
        <taxon>Rutelinae</taxon>
        <taxon>Popillia</taxon>
    </lineage>
</organism>
<feature type="domain" description="Peptidase S1" evidence="1">
    <location>
        <begin position="44"/>
        <end position="232"/>
    </location>
</feature>
<accession>A0AAW1KHR2</accession>
<dbReference type="InterPro" id="IPR009003">
    <property type="entry name" value="Peptidase_S1_PA"/>
</dbReference>
<dbReference type="EMBL" id="JASPKY010000238">
    <property type="protein sequence ID" value="KAK9717601.1"/>
    <property type="molecule type" value="Genomic_DNA"/>
</dbReference>
<name>A0AAW1KHR2_POPJA</name>
<sequence length="288" mass="32849">MFKIFAILISFSQYVDNFDYFNVPETYVDTPFPTPIDVGNNDYSFVVKVVVINQTLAVGVCINRRWILTAKFFEEETDEMLVTTWDKTEEDAGGQVRKVVKVFVNPLLNIGACNYDAALLKLNKSFDPTKSINKVRFKDTAPRSGDIVLIVAPYPSGISATQVMVSYVHNCRKHKSYYLYKRCISTTFCLDVSVNIYGAPILQGGKLVGIIPAEIDMNEVVFHWVDDFVEWINLIRQSEARSSLNKLFNNYRTSVGIMSQCFPIVYSYLINKLMTIYPFNSLTTLRHS</sequence>
<dbReference type="Pfam" id="PF00089">
    <property type="entry name" value="Trypsin"/>
    <property type="match status" value="1"/>
</dbReference>
<dbReference type="AlphaFoldDB" id="A0AAW1KHR2"/>
<gene>
    <name evidence="2" type="ORF">QE152_g23674</name>
</gene>
<dbReference type="InterPro" id="IPR043504">
    <property type="entry name" value="Peptidase_S1_PA_chymotrypsin"/>
</dbReference>
<keyword evidence="3" id="KW-1185">Reference proteome</keyword>
<dbReference type="GO" id="GO:0006508">
    <property type="term" value="P:proteolysis"/>
    <property type="evidence" value="ECO:0007669"/>
    <property type="project" value="InterPro"/>
</dbReference>
<dbReference type="Gene3D" id="2.40.10.10">
    <property type="entry name" value="Trypsin-like serine proteases"/>
    <property type="match status" value="1"/>
</dbReference>
<dbReference type="SUPFAM" id="SSF50494">
    <property type="entry name" value="Trypsin-like serine proteases"/>
    <property type="match status" value="1"/>
</dbReference>
<evidence type="ECO:0000259" key="1">
    <source>
        <dbReference type="Pfam" id="PF00089"/>
    </source>
</evidence>
<protein>
    <submittedName>
        <fullName evidence="2">Trypsin</fullName>
    </submittedName>
</protein>
<proteinExistence type="predicted"/>
<dbReference type="GO" id="GO:0004252">
    <property type="term" value="F:serine-type endopeptidase activity"/>
    <property type="evidence" value="ECO:0007669"/>
    <property type="project" value="InterPro"/>
</dbReference>